<evidence type="ECO:0000256" key="1">
    <source>
        <dbReference type="SAM" id="Phobius"/>
    </source>
</evidence>
<accession>A0A1F7X5Q9</accession>
<protein>
    <submittedName>
        <fullName evidence="3">Glycosyl transferase</fullName>
    </submittedName>
</protein>
<dbReference type="Gene3D" id="3.90.550.10">
    <property type="entry name" value="Spore Coat Polysaccharide Biosynthesis Protein SpsA, Chain A"/>
    <property type="match status" value="1"/>
</dbReference>
<comment type="caution">
    <text evidence="3">The sequence shown here is derived from an EMBL/GenBank/DDBJ whole genome shotgun (WGS) entry which is preliminary data.</text>
</comment>
<evidence type="ECO:0000313" key="4">
    <source>
        <dbReference type="Proteomes" id="UP000179219"/>
    </source>
</evidence>
<reference evidence="3 4" key="1">
    <citation type="journal article" date="2016" name="Nat. Commun.">
        <title>Thousands of microbial genomes shed light on interconnected biogeochemical processes in an aquifer system.</title>
        <authorList>
            <person name="Anantharaman K."/>
            <person name="Brown C.T."/>
            <person name="Hug L.A."/>
            <person name="Sharon I."/>
            <person name="Castelle C.J."/>
            <person name="Probst A.J."/>
            <person name="Thomas B.C."/>
            <person name="Singh A."/>
            <person name="Wilkins M.J."/>
            <person name="Karaoz U."/>
            <person name="Brodie E.L."/>
            <person name="Williams K.H."/>
            <person name="Hubbard S.S."/>
            <person name="Banfield J.F."/>
        </authorList>
    </citation>
    <scope>NUCLEOTIDE SEQUENCE [LARGE SCALE GENOMIC DNA]</scope>
</reference>
<dbReference type="PANTHER" id="PTHR22916:SF66">
    <property type="entry name" value="BETA-1,3-GALACTOSYLTRANSFERASE-RELATED"/>
    <property type="match status" value="1"/>
</dbReference>
<evidence type="ECO:0000313" key="3">
    <source>
        <dbReference type="EMBL" id="OGM10029.1"/>
    </source>
</evidence>
<feature type="transmembrane region" description="Helical" evidence="1">
    <location>
        <begin position="243"/>
        <end position="265"/>
    </location>
</feature>
<proteinExistence type="predicted"/>
<sequence length="281" mass="32580">MKPLVSVIIPTKNSEKYLNQCLISIKNQTYKNIEIIIVDNFSQDRTLAIAQKCTRLIFQKGRERSTQINYGVKKAHGKYLYRVDSDFVVDQNHIKNMVEKCENENLDAIATFNRSDPNNSFWAKVRNFERDTYQDADLILASRFFSKKAFEKVEGFDDNLAAAEDYDFQNKLLKKGLKIGKVNTADIHLGEPISIFEIAKKNYYYGASLGKYLKKHPKKGLQQMIPIRYAYLKHWRKFVRKPILTLGLLILKTVVYTTAFAGLLASKVNENTKSFRHFPQF</sequence>
<keyword evidence="1" id="KW-0812">Transmembrane</keyword>
<keyword evidence="1" id="KW-1133">Transmembrane helix</keyword>
<dbReference type="InterPro" id="IPR001173">
    <property type="entry name" value="Glyco_trans_2-like"/>
</dbReference>
<dbReference type="SUPFAM" id="SSF53448">
    <property type="entry name" value="Nucleotide-diphospho-sugar transferases"/>
    <property type="match status" value="1"/>
</dbReference>
<name>A0A1F7X5Q9_9BACT</name>
<dbReference type="PANTHER" id="PTHR22916">
    <property type="entry name" value="GLYCOSYLTRANSFERASE"/>
    <property type="match status" value="1"/>
</dbReference>
<dbReference type="EMBL" id="MGFP01000017">
    <property type="protein sequence ID" value="OGM10029.1"/>
    <property type="molecule type" value="Genomic_DNA"/>
</dbReference>
<dbReference type="AlphaFoldDB" id="A0A1F7X5Q9"/>
<evidence type="ECO:0000259" key="2">
    <source>
        <dbReference type="Pfam" id="PF00535"/>
    </source>
</evidence>
<dbReference type="Pfam" id="PF00535">
    <property type="entry name" value="Glycos_transf_2"/>
    <property type="match status" value="1"/>
</dbReference>
<feature type="domain" description="Glycosyltransferase 2-like" evidence="2">
    <location>
        <begin position="6"/>
        <end position="133"/>
    </location>
</feature>
<gene>
    <name evidence="3" type="ORF">A2159_02960</name>
</gene>
<organism evidence="3 4">
    <name type="scientific">Candidatus Woesebacteria bacterium RBG_13_34_9</name>
    <dbReference type="NCBI Taxonomy" id="1802477"/>
    <lineage>
        <taxon>Bacteria</taxon>
        <taxon>Candidatus Woeseibacteriota</taxon>
    </lineage>
</organism>
<keyword evidence="3" id="KW-0808">Transferase</keyword>
<dbReference type="Proteomes" id="UP000179219">
    <property type="component" value="Unassembled WGS sequence"/>
</dbReference>
<keyword evidence="1" id="KW-0472">Membrane</keyword>
<dbReference type="GO" id="GO:0016740">
    <property type="term" value="F:transferase activity"/>
    <property type="evidence" value="ECO:0007669"/>
    <property type="project" value="UniProtKB-KW"/>
</dbReference>
<dbReference type="InterPro" id="IPR029044">
    <property type="entry name" value="Nucleotide-diphossugar_trans"/>
</dbReference>